<feature type="domain" description="C2" evidence="13">
    <location>
        <begin position="234"/>
        <end position="358"/>
    </location>
</feature>
<dbReference type="EMBL" id="HBIM01000845">
    <property type="protein sequence ID" value="CAE0402452.1"/>
    <property type="molecule type" value="Transcribed_RNA"/>
</dbReference>
<keyword evidence="12" id="KW-0732">Signal</keyword>
<dbReference type="GO" id="GO:0046872">
    <property type="term" value="F:metal ion binding"/>
    <property type="evidence" value="ECO:0007669"/>
    <property type="project" value="UniProtKB-KW"/>
</dbReference>
<dbReference type="Gene3D" id="2.60.40.150">
    <property type="entry name" value="C2 domain"/>
    <property type="match status" value="3"/>
</dbReference>
<dbReference type="GO" id="GO:0005737">
    <property type="term" value="C:cytoplasm"/>
    <property type="evidence" value="ECO:0007669"/>
    <property type="project" value="UniProtKB-ARBA"/>
</dbReference>
<evidence type="ECO:0000256" key="9">
    <source>
        <dbReference type="ARBA" id="ARBA00023121"/>
    </source>
</evidence>
<name>A0A7S3NZZ6_9STRA</name>
<evidence type="ECO:0000256" key="10">
    <source>
        <dbReference type="ARBA" id="ARBA00023136"/>
    </source>
</evidence>
<protein>
    <recommendedName>
        <fullName evidence="16">C2 domain-containing protein</fullName>
    </recommendedName>
</protein>
<organism evidence="15">
    <name type="scientific">Amphora coffeiformis</name>
    <dbReference type="NCBI Taxonomy" id="265554"/>
    <lineage>
        <taxon>Eukaryota</taxon>
        <taxon>Sar</taxon>
        <taxon>Stramenopiles</taxon>
        <taxon>Ochrophyta</taxon>
        <taxon>Bacillariophyta</taxon>
        <taxon>Bacillariophyceae</taxon>
        <taxon>Bacillariophycidae</taxon>
        <taxon>Thalassiophysales</taxon>
        <taxon>Catenulaceae</taxon>
        <taxon>Amphora</taxon>
    </lineage>
</organism>
<feature type="domain" description="C2" evidence="13">
    <location>
        <begin position="549"/>
        <end position="669"/>
    </location>
</feature>
<dbReference type="InterPro" id="IPR051634">
    <property type="entry name" value="Extended_Synaptotagmin"/>
</dbReference>
<dbReference type="InterPro" id="IPR035892">
    <property type="entry name" value="C2_domain_sf"/>
</dbReference>
<dbReference type="PANTHER" id="PTHR45761">
    <property type="entry name" value="EXTENDED SYNAPTOTAGMIN-LIKE PROTEIN 2, ISOFORM C"/>
    <property type="match status" value="1"/>
</dbReference>
<dbReference type="SMART" id="SM00239">
    <property type="entry name" value="C2"/>
    <property type="match status" value="3"/>
</dbReference>
<evidence type="ECO:0000256" key="12">
    <source>
        <dbReference type="SAM" id="SignalP"/>
    </source>
</evidence>
<evidence type="ECO:0000256" key="6">
    <source>
        <dbReference type="ARBA" id="ARBA00022837"/>
    </source>
</evidence>
<keyword evidence="6" id="KW-0106">Calcium</keyword>
<evidence type="ECO:0000256" key="8">
    <source>
        <dbReference type="ARBA" id="ARBA00023055"/>
    </source>
</evidence>
<feature type="signal peptide" evidence="12">
    <location>
        <begin position="1"/>
        <end position="19"/>
    </location>
</feature>
<keyword evidence="2" id="KW-0813">Transport</keyword>
<keyword evidence="5" id="KW-0677">Repeat</keyword>
<comment type="subcellular location">
    <subcellularLocation>
        <location evidence="1">Membrane</location>
    </subcellularLocation>
</comment>
<keyword evidence="4" id="KW-0479">Metal-binding</keyword>
<keyword evidence="3" id="KW-0812">Transmembrane</keyword>
<feature type="domain" description="SMP-LTD" evidence="14">
    <location>
        <begin position="60"/>
        <end position="239"/>
    </location>
</feature>
<evidence type="ECO:0000256" key="1">
    <source>
        <dbReference type="ARBA" id="ARBA00004370"/>
    </source>
</evidence>
<gene>
    <name evidence="15" type="ORF">ACOF00016_LOCUS736</name>
</gene>
<evidence type="ECO:0000256" key="7">
    <source>
        <dbReference type="ARBA" id="ARBA00022989"/>
    </source>
</evidence>
<dbReference type="Pfam" id="PF17047">
    <property type="entry name" value="SMP_LBD"/>
    <property type="match status" value="1"/>
</dbReference>
<dbReference type="Pfam" id="PF00168">
    <property type="entry name" value="C2"/>
    <property type="match status" value="3"/>
</dbReference>
<dbReference type="AlphaFoldDB" id="A0A7S3NZZ6"/>
<evidence type="ECO:0000259" key="14">
    <source>
        <dbReference type="PROSITE" id="PS51847"/>
    </source>
</evidence>
<dbReference type="CDD" id="cd00030">
    <property type="entry name" value="C2"/>
    <property type="match status" value="1"/>
</dbReference>
<keyword evidence="10" id="KW-0472">Membrane</keyword>
<evidence type="ECO:0000259" key="13">
    <source>
        <dbReference type="PROSITE" id="PS50004"/>
    </source>
</evidence>
<feature type="compositionally biased region" description="Polar residues" evidence="11">
    <location>
        <begin position="43"/>
        <end position="53"/>
    </location>
</feature>
<dbReference type="PROSITE" id="PS51847">
    <property type="entry name" value="SMP"/>
    <property type="match status" value="1"/>
</dbReference>
<proteinExistence type="predicted"/>
<keyword evidence="9" id="KW-0446">Lipid-binding</keyword>
<reference evidence="15" key="1">
    <citation type="submission" date="2021-01" db="EMBL/GenBank/DDBJ databases">
        <authorList>
            <person name="Corre E."/>
            <person name="Pelletier E."/>
            <person name="Niang G."/>
            <person name="Scheremetjew M."/>
            <person name="Finn R."/>
            <person name="Kale V."/>
            <person name="Holt S."/>
            <person name="Cochrane G."/>
            <person name="Meng A."/>
            <person name="Brown T."/>
            <person name="Cohen L."/>
        </authorList>
    </citation>
    <scope>NUCLEOTIDE SEQUENCE</scope>
    <source>
        <strain evidence="15">CCMP127</strain>
    </source>
</reference>
<dbReference type="PROSITE" id="PS50004">
    <property type="entry name" value="C2"/>
    <property type="match status" value="2"/>
</dbReference>
<dbReference type="GO" id="GO:0016020">
    <property type="term" value="C:membrane"/>
    <property type="evidence" value="ECO:0007669"/>
    <property type="project" value="UniProtKB-SubCell"/>
</dbReference>
<feature type="region of interest" description="Disordered" evidence="11">
    <location>
        <begin position="27"/>
        <end position="55"/>
    </location>
</feature>
<evidence type="ECO:0000256" key="2">
    <source>
        <dbReference type="ARBA" id="ARBA00022448"/>
    </source>
</evidence>
<dbReference type="InterPro" id="IPR031468">
    <property type="entry name" value="SMP_LBD"/>
</dbReference>
<evidence type="ECO:0000256" key="11">
    <source>
        <dbReference type="SAM" id="MobiDB-lite"/>
    </source>
</evidence>
<dbReference type="GO" id="GO:0012505">
    <property type="term" value="C:endomembrane system"/>
    <property type="evidence" value="ECO:0007669"/>
    <property type="project" value="UniProtKB-ARBA"/>
</dbReference>
<dbReference type="InterPro" id="IPR039010">
    <property type="entry name" value="Synaptotagmin_SMP"/>
</dbReference>
<evidence type="ECO:0008006" key="16">
    <source>
        <dbReference type="Google" id="ProtNLM"/>
    </source>
</evidence>
<keyword evidence="8" id="KW-0445">Lipid transport</keyword>
<evidence type="ECO:0000256" key="3">
    <source>
        <dbReference type="ARBA" id="ARBA00022692"/>
    </source>
</evidence>
<sequence>MSGAVVAFLAGSAATAAYGIYSKTCEKDTTEDTTSTERGIQADGTNKSRSMSVRSAAGASAKQQEGFLSDILAQFWSYINAAASQTIKESVEPEFKTLPGPLSSLHFIKVDLGNVPIRLDNIVVHEIDKGTNTLQMDLDVHWDGNCNIQLKANYLGSFGVKSIKLFGRMSILMKPVVETLSLVQAVQVSFINPPKIDIDFVGLANIADMKMLKRRINTIIQDIVKGMMVLPQRQLTKLDMACSFMKIYQPPLGICRITVLDGKGFEEEKRTLRKSDVPDCYVDITIGDKTCRSKTVKDSLTPIWNETMDFVLCDHDQIVQMQVYDEDDGTMDADDDLGGSEATVGDILLHGGKLELKVQDEENRLTGSSVSLGCALLQLTPDLKSLKTEATSPSEICGMITILVTQAFELPMKKEEVAANVKITCGKQTFTTATVTDYPGKDSLNPFFDAAFHVPLTADLVEGGKVMDVCFSLMNKEDCLGTIVINHAVLAASPDRVVTEKKAIGSKGALLEYRVILRGVQSSQGPAVSKPTAPDVAATETIASKVAIVGAEPAISEEKPTIRVTAVKGSGFQVEKSRRPLKRKDVPDVYCIIKYGSSPTAWRTKTIDNSLTPEWYESNRYPFLNHSQILHIEVFDEDSGRRDTDDYLGTARVTVGKILLAGGSQDIEIENEGKPTGMFITIACELIGA</sequence>
<dbReference type="GO" id="GO:0006869">
    <property type="term" value="P:lipid transport"/>
    <property type="evidence" value="ECO:0007669"/>
    <property type="project" value="UniProtKB-KW"/>
</dbReference>
<evidence type="ECO:0000313" key="15">
    <source>
        <dbReference type="EMBL" id="CAE0402452.1"/>
    </source>
</evidence>
<dbReference type="InterPro" id="IPR000008">
    <property type="entry name" value="C2_dom"/>
</dbReference>
<evidence type="ECO:0000256" key="4">
    <source>
        <dbReference type="ARBA" id="ARBA00022723"/>
    </source>
</evidence>
<dbReference type="PANTHER" id="PTHR45761:SF1">
    <property type="entry name" value="EXTENDED SYNAPTOTAGMIN-LIKE PROTEIN 2, ISOFORM C"/>
    <property type="match status" value="1"/>
</dbReference>
<accession>A0A7S3NZZ6</accession>
<dbReference type="SUPFAM" id="SSF49562">
    <property type="entry name" value="C2 domain (Calcium/lipid-binding domain, CaLB)"/>
    <property type="match status" value="3"/>
</dbReference>
<evidence type="ECO:0000256" key="5">
    <source>
        <dbReference type="ARBA" id="ARBA00022737"/>
    </source>
</evidence>
<dbReference type="GO" id="GO:0008289">
    <property type="term" value="F:lipid binding"/>
    <property type="evidence" value="ECO:0007669"/>
    <property type="project" value="UniProtKB-KW"/>
</dbReference>
<feature type="chain" id="PRO_5030522053" description="C2 domain-containing protein" evidence="12">
    <location>
        <begin position="20"/>
        <end position="689"/>
    </location>
</feature>
<dbReference type="CDD" id="cd21670">
    <property type="entry name" value="SMP_ESyt"/>
    <property type="match status" value="1"/>
</dbReference>
<keyword evidence="7" id="KW-1133">Transmembrane helix</keyword>